<keyword evidence="10" id="KW-1185">Reference proteome</keyword>
<feature type="compositionally biased region" description="Acidic residues" evidence="7">
    <location>
        <begin position="753"/>
        <end position="766"/>
    </location>
</feature>
<dbReference type="Gene3D" id="3.40.50.12390">
    <property type="match status" value="2"/>
</dbReference>
<keyword evidence="1" id="KW-0698">rRNA processing</keyword>
<dbReference type="GO" id="GO:0008270">
    <property type="term" value="F:zinc ion binding"/>
    <property type="evidence" value="ECO:0007669"/>
    <property type="project" value="UniProtKB-KW"/>
</dbReference>
<dbReference type="STRING" id="1257118.L8GMZ2"/>
<keyword evidence="6" id="KW-0863">Zinc-finger</keyword>
<dbReference type="Proteomes" id="UP000011083">
    <property type="component" value="Unassembled WGS sequence"/>
</dbReference>
<dbReference type="RefSeq" id="XP_004336111.1">
    <property type="nucleotide sequence ID" value="XM_004336063.1"/>
</dbReference>
<evidence type="ECO:0000313" key="9">
    <source>
        <dbReference type="EMBL" id="ELR14098.1"/>
    </source>
</evidence>
<feature type="region of interest" description="Disordered" evidence="7">
    <location>
        <begin position="745"/>
        <end position="775"/>
    </location>
</feature>
<feature type="compositionally biased region" description="Acidic residues" evidence="7">
    <location>
        <begin position="417"/>
        <end position="429"/>
    </location>
</feature>
<dbReference type="InterPro" id="IPR041412">
    <property type="entry name" value="Xrn1_helical"/>
</dbReference>
<dbReference type="GO" id="GO:0003723">
    <property type="term" value="F:RNA binding"/>
    <property type="evidence" value="ECO:0007669"/>
    <property type="project" value="TreeGrafter"/>
</dbReference>
<dbReference type="OrthoDB" id="372487at2759"/>
<dbReference type="PANTHER" id="PTHR12341:SF41">
    <property type="entry name" value="5'-3' EXORIBONUCLEASE 2"/>
    <property type="match status" value="1"/>
</dbReference>
<feature type="compositionally biased region" description="Acidic residues" evidence="7">
    <location>
        <begin position="275"/>
        <end position="284"/>
    </location>
</feature>
<evidence type="ECO:0000256" key="2">
    <source>
        <dbReference type="ARBA" id="ARBA00022722"/>
    </source>
</evidence>
<evidence type="ECO:0000256" key="4">
    <source>
        <dbReference type="ARBA" id="ARBA00022839"/>
    </source>
</evidence>
<dbReference type="InterPro" id="IPR001878">
    <property type="entry name" value="Znf_CCHC"/>
</dbReference>
<reference evidence="9 10" key="1">
    <citation type="journal article" date="2013" name="Genome Biol.">
        <title>Genome of Acanthamoeba castellanii highlights extensive lateral gene transfer and early evolution of tyrosine kinase signaling.</title>
        <authorList>
            <person name="Clarke M."/>
            <person name="Lohan A.J."/>
            <person name="Liu B."/>
            <person name="Lagkouvardos I."/>
            <person name="Roy S."/>
            <person name="Zafar N."/>
            <person name="Bertelli C."/>
            <person name="Schilde C."/>
            <person name="Kianianmomeni A."/>
            <person name="Burglin T.R."/>
            <person name="Frech C."/>
            <person name="Turcotte B."/>
            <person name="Kopec K.O."/>
            <person name="Synnott J.M."/>
            <person name="Choo C."/>
            <person name="Paponov I."/>
            <person name="Finkler A."/>
            <person name="Soon Heng Tan C."/>
            <person name="Hutchins A.P."/>
            <person name="Weinmeier T."/>
            <person name="Rattei T."/>
            <person name="Chu J.S."/>
            <person name="Gimenez G."/>
            <person name="Irimia M."/>
            <person name="Rigden D.J."/>
            <person name="Fitzpatrick D.A."/>
            <person name="Lorenzo-Morales J."/>
            <person name="Bateman A."/>
            <person name="Chiu C.H."/>
            <person name="Tang P."/>
            <person name="Hegemann P."/>
            <person name="Fromm H."/>
            <person name="Raoult D."/>
            <person name="Greub G."/>
            <person name="Miranda-Saavedra D."/>
            <person name="Chen N."/>
            <person name="Nash P."/>
            <person name="Ginger M.L."/>
            <person name="Horn M."/>
            <person name="Schaap P."/>
            <person name="Caler L."/>
            <person name="Loftus B."/>
        </authorList>
    </citation>
    <scope>NUCLEOTIDE SEQUENCE [LARGE SCALE GENOMIC DNA]</scope>
    <source>
        <strain evidence="9 10">Neff</strain>
    </source>
</reference>
<evidence type="ECO:0000259" key="8">
    <source>
        <dbReference type="PROSITE" id="PS50158"/>
    </source>
</evidence>
<name>L8GMZ2_ACACF</name>
<dbReference type="SUPFAM" id="SSF57756">
    <property type="entry name" value="Retrovirus zinc finger-like domains"/>
    <property type="match status" value="1"/>
</dbReference>
<dbReference type="GO" id="GO:0005634">
    <property type="term" value="C:nucleus"/>
    <property type="evidence" value="ECO:0007669"/>
    <property type="project" value="TreeGrafter"/>
</dbReference>
<evidence type="ECO:0000313" key="10">
    <source>
        <dbReference type="Proteomes" id="UP000011083"/>
    </source>
</evidence>
<dbReference type="PROSITE" id="PS50158">
    <property type="entry name" value="ZF_CCHC"/>
    <property type="match status" value="1"/>
</dbReference>
<dbReference type="PANTHER" id="PTHR12341">
    <property type="entry name" value="5'-&gt;3' EXORIBONUCLEASE"/>
    <property type="match status" value="1"/>
</dbReference>
<sequence>MGVPSFFRWLMKRYPHVVTDCVEEEHSGDDDINKKLGPNPNGMEFDSLFLDMNGIIHRATHPEDGPAPESEEAMMEVMFAFIERLVNIVRPRKLLYIGIDGVAPRAKMNQQRSRRFLAAKHRLEEEAKAKAEPADGGKQPAKPIFDHNVITPGTEFMARAAEALRAHFARKISADPNWSPLAVILSDSCVPGEGEHKIMEFIRHQRIQEGYNPNAHMAVYGLDADLIFLTLAQHEPRFSILREEVSSVTCFVCHKVGHISTDCPQLHPEEHKHDDDDEENDEQPPELRFQWVHTQVLREYLDREFRHLSLSFPYSLERVIDDFIVICFLAGNDFLPRLPSVAIHEGAIDTLIGAYKHHLPQLDGYICTNGNIDFRRLEHVVAMVAASEEAVLKERKKNFRRRQLQEKALLRELAQRDDDDGDDGDDDDDGGHRRGKGKEAGHKLVRYKRKEGKRSREDEAGEIEKECLDEDEEEEDLVRIGERGWRDRYVMQKFGVPSANREFYQGVVRAYVEGLQWVARYYWQGCVSWKWFYPYHYPPMATMLEDIGRFRSAEVVASFQLAEPFHPFAQLMAVLPAASAHALPPPCQALMTSAQSPIADYYPTKIEIDMDGVSHNLEWAGVVKLPFVDENRLLAVIKPLESQLTAEEVHRNSFGLPRLLIGPASPLHHALTEKRQPTGGGAIDDTRVTMTMADGDGFLAGSLRVVAGAYGNDEVLACDYSLPPHQAGLEFASGLLPNVTLPEPCLRSLEGREGDDDDDDEDDGDENGGGYDGAVVAEGEAGGEAAAAGAAVSIYQETAERNATTSRTEAEAEAKPTATVMAVRDTSSSPATTAPVVGTRVEATSMATGKSQTEATLVRRRL</sequence>
<dbReference type="Pfam" id="PF17846">
    <property type="entry name" value="XRN_M"/>
    <property type="match status" value="1"/>
</dbReference>
<protein>
    <submittedName>
        <fullName evidence="9">Zinc knuckle domain containing protein</fullName>
    </submittedName>
</protein>
<dbReference type="InterPro" id="IPR027073">
    <property type="entry name" value="5_3_exoribonuclease"/>
</dbReference>
<dbReference type="CDD" id="cd18673">
    <property type="entry name" value="PIN_XRN1-2-like"/>
    <property type="match status" value="1"/>
</dbReference>
<dbReference type="KEGG" id="acan:ACA1_367310"/>
<feature type="region of interest" description="Disordered" evidence="7">
    <location>
        <begin position="264"/>
        <end position="284"/>
    </location>
</feature>
<dbReference type="GO" id="GO:0000956">
    <property type="term" value="P:nuclear-transcribed mRNA catabolic process"/>
    <property type="evidence" value="ECO:0007669"/>
    <property type="project" value="TreeGrafter"/>
</dbReference>
<accession>L8GMZ2</accession>
<keyword evidence="6" id="KW-0479">Metal-binding</keyword>
<keyword evidence="2" id="KW-0540">Nuclease</keyword>
<dbReference type="SMART" id="SM00343">
    <property type="entry name" value="ZnF_C2HC"/>
    <property type="match status" value="1"/>
</dbReference>
<dbReference type="VEuPathDB" id="AmoebaDB:ACA1_367310"/>
<keyword evidence="3" id="KW-0378">Hydrolase</keyword>
<evidence type="ECO:0000256" key="5">
    <source>
        <dbReference type="ARBA" id="ARBA00023054"/>
    </source>
</evidence>
<dbReference type="AlphaFoldDB" id="L8GMZ2"/>
<keyword evidence="4" id="KW-0269">Exonuclease</keyword>
<dbReference type="GO" id="GO:0004534">
    <property type="term" value="F:5'-3' RNA exonuclease activity"/>
    <property type="evidence" value="ECO:0007669"/>
    <property type="project" value="TreeGrafter"/>
</dbReference>
<dbReference type="EMBL" id="KB008073">
    <property type="protein sequence ID" value="ELR14098.1"/>
    <property type="molecule type" value="Genomic_DNA"/>
</dbReference>
<dbReference type="GO" id="GO:0006364">
    <property type="term" value="P:rRNA processing"/>
    <property type="evidence" value="ECO:0007669"/>
    <property type="project" value="UniProtKB-KW"/>
</dbReference>
<dbReference type="InterPro" id="IPR036875">
    <property type="entry name" value="Znf_CCHC_sf"/>
</dbReference>
<evidence type="ECO:0000256" key="3">
    <source>
        <dbReference type="ARBA" id="ARBA00022801"/>
    </source>
</evidence>
<gene>
    <name evidence="9" type="ORF">ACA1_367310</name>
</gene>
<evidence type="ECO:0000256" key="7">
    <source>
        <dbReference type="SAM" id="MobiDB-lite"/>
    </source>
</evidence>
<dbReference type="Gene3D" id="1.25.40.1050">
    <property type="match status" value="1"/>
</dbReference>
<dbReference type="InterPro" id="IPR004859">
    <property type="entry name" value="Xrn1_N"/>
</dbReference>
<keyword evidence="6" id="KW-0862">Zinc</keyword>
<dbReference type="GeneID" id="14914572"/>
<evidence type="ECO:0000256" key="6">
    <source>
        <dbReference type="PROSITE-ProRule" id="PRU00047"/>
    </source>
</evidence>
<feature type="region of interest" description="Disordered" evidence="7">
    <location>
        <begin position="412"/>
        <end position="441"/>
    </location>
</feature>
<proteinExistence type="predicted"/>
<keyword evidence="5" id="KW-0175">Coiled coil</keyword>
<feature type="domain" description="CCHC-type" evidence="8">
    <location>
        <begin position="250"/>
        <end position="265"/>
    </location>
</feature>
<organism evidence="9 10">
    <name type="scientific">Acanthamoeba castellanii (strain ATCC 30010 / Neff)</name>
    <dbReference type="NCBI Taxonomy" id="1257118"/>
    <lineage>
        <taxon>Eukaryota</taxon>
        <taxon>Amoebozoa</taxon>
        <taxon>Discosea</taxon>
        <taxon>Longamoebia</taxon>
        <taxon>Centramoebida</taxon>
        <taxon>Acanthamoebidae</taxon>
        <taxon>Acanthamoeba</taxon>
    </lineage>
</organism>
<evidence type="ECO:0000256" key="1">
    <source>
        <dbReference type="ARBA" id="ARBA00022552"/>
    </source>
</evidence>
<dbReference type="OMA" id="ERWDHNV"/>
<feature type="region of interest" description="Disordered" evidence="7">
    <location>
        <begin position="800"/>
        <end position="839"/>
    </location>
</feature>
<dbReference type="Pfam" id="PF03159">
    <property type="entry name" value="XRN_N"/>
    <property type="match status" value="1"/>
</dbReference>